<keyword evidence="7" id="KW-0444">Lipid biosynthesis</keyword>
<dbReference type="Proteomes" id="UP000292957">
    <property type="component" value="Unassembled WGS sequence"/>
</dbReference>
<dbReference type="STRING" id="114155.A0A4Q9PKG2"/>
<keyword evidence="17" id="KW-0472">Membrane</keyword>
<evidence type="ECO:0000256" key="11">
    <source>
        <dbReference type="ARBA" id="ARBA00023098"/>
    </source>
</evidence>
<keyword evidence="17" id="KW-1133">Transmembrane helix</keyword>
<evidence type="ECO:0000313" key="20">
    <source>
        <dbReference type="Proteomes" id="UP000292082"/>
    </source>
</evidence>
<evidence type="ECO:0000256" key="13">
    <source>
        <dbReference type="ARBA" id="ARBA00032424"/>
    </source>
</evidence>
<evidence type="ECO:0000313" key="19">
    <source>
        <dbReference type="EMBL" id="TBU54611.1"/>
    </source>
</evidence>
<evidence type="ECO:0000256" key="15">
    <source>
        <dbReference type="ARBA" id="ARBA00032873"/>
    </source>
</evidence>
<evidence type="ECO:0000256" key="7">
    <source>
        <dbReference type="ARBA" id="ARBA00022516"/>
    </source>
</evidence>
<evidence type="ECO:0000256" key="1">
    <source>
        <dbReference type="ARBA" id="ARBA00001946"/>
    </source>
</evidence>
<dbReference type="GO" id="GO:0046872">
    <property type="term" value="F:metal ion binding"/>
    <property type="evidence" value="ECO:0007669"/>
    <property type="project" value="UniProtKB-KW"/>
</dbReference>
<dbReference type="EMBL" id="ML143430">
    <property type="protein sequence ID" value="TBU27659.1"/>
    <property type="molecule type" value="Genomic_DNA"/>
</dbReference>
<evidence type="ECO:0000256" key="9">
    <source>
        <dbReference type="ARBA" id="ARBA00022723"/>
    </source>
</evidence>
<dbReference type="InterPro" id="IPR000092">
    <property type="entry name" value="Polyprenyl_synt"/>
</dbReference>
<dbReference type="PROSITE" id="PS00444">
    <property type="entry name" value="POLYPRENYL_SYNTHASE_2"/>
    <property type="match status" value="1"/>
</dbReference>
<sequence>MADAKAQKRQKFESVFPILRDELLAYLKQEGMPEDAITWYQRNLDYNVPGGKLNRGISVVDSVEILKGRKLTDDEYFKAALLGWGVELLQAFFLVSDDMMDQSVTRRSQPCWFRVEGVNLIAINDSFMLEGAIYYLLKKHFRSEPYYVHILEAFHDTTFQTEIGQLIDLITAPEDHVDLSKFSLAKHQKIVIYKTAYYSFYLPVALAMYMSGIPHSSTNDPYELAQKILVPLGEYFQVQDDFLDFATPPEVLGKVGTDIIDNKCSWCINVALALATPAQRKILDDNYGLKDKAAEARVKALYEELGIRQKYAEYEEGAYKRIIGLIETIPPEGAEVGAGDVRLRREVFKVFLDKIYKRQK</sequence>
<keyword evidence="9" id="KW-0479">Metal-binding</keyword>
<dbReference type="EMBL" id="ML145185">
    <property type="protein sequence ID" value="TBU54611.1"/>
    <property type="molecule type" value="Genomic_DNA"/>
</dbReference>
<dbReference type="InterPro" id="IPR033749">
    <property type="entry name" value="Polyprenyl_synt_CS"/>
</dbReference>
<dbReference type="OMA" id="CSWVVNQ"/>
<dbReference type="InterPro" id="IPR008949">
    <property type="entry name" value="Isoprenoid_synthase_dom_sf"/>
</dbReference>
<dbReference type="AlphaFoldDB" id="A0A4Q9PKG2"/>
<dbReference type="OrthoDB" id="10257492at2759"/>
<accession>A0A4Q9PKG2</accession>
<evidence type="ECO:0000256" key="5">
    <source>
        <dbReference type="ARBA" id="ARBA00012439"/>
    </source>
</evidence>
<dbReference type="SFLD" id="SFLDS00005">
    <property type="entry name" value="Isoprenoid_Synthase_Type_I"/>
    <property type="match status" value="1"/>
</dbReference>
<reference evidence="19 20" key="1">
    <citation type="submission" date="2019-01" db="EMBL/GenBank/DDBJ databases">
        <title>Draft genome sequences of three monokaryotic isolates of the white-rot basidiomycete fungus Dichomitus squalens.</title>
        <authorList>
            <consortium name="DOE Joint Genome Institute"/>
            <person name="Lopez S.C."/>
            <person name="Andreopoulos B."/>
            <person name="Pangilinan J."/>
            <person name="Lipzen A."/>
            <person name="Riley R."/>
            <person name="Ahrendt S."/>
            <person name="Ng V."/>
            <person name="Barry K."/>
            <person name="Daum C."/>
            <person name="Grigoriev I.V."/>
            <person name="Hilden K.S."/>
            <person name="Makela M.R."/>
            <person name="de Vries R.P."/>
        </authorList>
    </citation>
    <scope>NUCLEOTIDE SEQUENCE [LARGE SCALE GENOMIC DNA]</scope>
    <source>
        <strain evidence="19 20">CBS 464.89</strain>
        <strain evidence="18">OM18370.1</strain>
    </source>
</reference>
<dbReference type="GO" id="GO:0005737">
    <property type="term" value="C:cytoplasm"/>
    <property type="evidence" value="ECO:0007669"/>
    <property type="project" value="TreeGrafter"/>
</dbReference>
<comment type="pathway">
    <text evidence="2">Isoprenoid biosynthesis; geranyl diphosphate biosynthesis; geranyl diphosphate from dimethylallyl diphosphate and isopentenyl diphosphate: step 1/1.</text>
</comment>
<keyword evidence="20" id="KW-1185">Reference proteome</keyword>
<feature type="transmembrane region" description="Helical" evidence="17">
    <location>
        <begin position="191"/>
        <end position="210"/>
    </location>
</feature>
<dbReference type="GO" id="GO:0004337">
    <property type="term" value="F:(2E,6E)-farnesyl diphosphate synthase activity"/>
    <property type="evidence" value="ECO:0007669"/>
    <property type="project" value="UniProtKB-EC"/>
</dbReference>
<evidence type="ECO:0000256" key="17">
    <source>
        <dbReference type="SAM" id="Phobius"/>
    </source>
</evidence>
<dbReference type="InterPro" id="IPR039702">
    <property type="entry name" value="FPS1-like"/>
</dbReference>
<evidence type="ECO:0000256" key="12">
    <source>
        <dbReference type="ARBA" id="ARBA00032380"/>
    </source>
</evidence>
<dbReference type="EC" id="2.5.1.10" evidence="5"/>
<gene>
    <name evidence="19" type="ORF">BD310DRAFT_935620</name>
    <name evidence="18" type="ORF">BD311DRAFT_696370</name>
</gene>
<comment type="cofactor">
    <cofactor evidence="1">
        <name>Mg(2+)</name>
        <dbReference type="ChEBI" id="CHEBI:18420"/>
    </cofactor>
</comment>
<evidence type="ECO:0000256" key="6">
    <source>
        <dbReference type="ARBA" id="ARBA00012833"/>
    </source>
</evidence>
<dbReference type="PANTHER" id="PTHR11525:SF0">
    <property type="entry name" value="FARNESYL PYROPHOSPHATE SYNTHASE"/>
    <property type="match status" value="1"/>
</dbReference>
<proteinExistence type="inferred from homology"/>
<organism evidence="19 20">
    <name type="scientific">Dichomitus squalens</name>
    <dbReference type="NCBI Taxonomy" id="114155"/>
    <lineage>
        <taxon>Eukaryota</taxon>
        <taxon>Fungi</taxon>
        <taxon>Dikarya</taxon>
        <taxon>Basidiomycota</taxon>
        <taxon>Agaricomycotina</taxon>
        <taxon>Agaricomycetes</taxon>
        <taxon>Polyporales</taxon>
        <taxon>Polyporaceae</taxon>
        <taxon>Dichomitus</taxon>
    </lineage>
</organism>
<evidence type="ECO:0000256" key="14">
    <source>
        <dbReference type="ARBA" id="ARBA00032448"/>
    </source>
</evidence>
<evidence type="ECO:0000256" key="2">
    <source>
        <dbReference type="ARBA" id="ARBA00004932"/>
    </source>
</evidence>
<comment type="pathway">
    <text evidence="3">Isoprenoid biosynthesis; farnesyl diphosphate biosynthesis; farnesyl diphosphate from geranyl diphosphate and isopentenyl diphosphate: step 1/1.</text>
</comment>
<dbReference type="GO" id="GO:0004161">
    <property type="term" value="F:dimethylallyltranstransferase activity"/>
    <property type="evidence" value="ECO:0007669"/>
    <property type="project" value="UniProtKB-EC"/>
</dbReference>
<dbReference type="SUPFAM" id="SSF48576">
    <property type="entry name" value="Terpenoid synthases"/>
    <property type="match status" value="1"/>
</dbReference>
<dbReference type="GO" id="GO:0045337">
    <property type="term" value="P:farnesyl diphosphate biosynthetic process"/>
    <property type="evidence" value="ECO:0007669"/>
    <property type="project" value="TreeGrafter"/>
</dbReference>
<keyword evidence="8 16" id="KW-0808">Transferase</keyword>
<dbReference type="EC" id="2.5.1.1" evidence="6"/>
<evidence type="ECO:0000256" key="8">
    <source>
        <dbReference type="ARBA" id="ARBA00022679"/>
    </source>
</evidence>
<protein>
    <recommendedName>
        <fullName evidence="15">(2E,6E)-farnesyl diphosphate synthase</fullName>
        <ecNumber evidence="6">2.5.1.1</ecNumber>
        <ecNumber evidence="5">2.5.1.10</ecNumber>
    </recommendedName>
    <alternativeName>
        <fullName evidence="14">Dimethylallyltranstransferase</fullName>
    </alternativeName>
    <alternativeName>
        <fullName evidence="13">Farnesyl diphosphate synthase</fullName>
    </alternativeName>
    <alternativeName>
        <fullName evidence="12">Geranyltranstransferase</fullName>
    </alternativeName>
</protein>
<dbReference type="Gene3D" id="1.10.600.10">
    <property type="entry name" value="Farnesyl Diphosphate Synthase"/>
    <property type="match status" value="1"/>
</dbReference>
<keyword evidence="11" id="KW-0443">Lipid metabolism</keyword>
<comment type="similarity">
    <text evidence="4 16">Belongs to the FPP/GGPP synthase family.</text>
</comment>
<name>A0A4Q9PKG2_9APHY</name>
<dbReference type="CDD" id="cd00685">
    <property type="entry name" value="Trans_IPPS_HT"/>
    <property type="match status" value="1"/>
</dbReference>
<dbReference type="Proteomes" id="UP000292082">
    <property type="component" value="Unassembled WGS sequence"/>
</dbReference>
<dbReference type="FunFam" id="1.10.600.10:FF:000006">
    <property type="entry name" value="Farnesyl pyrophosphate synthase"/>
    <property type="match status" value="1"/>
</dbReference>
<evidence type="ECO:0000256" key="10">
    <source>
        <dbReference type="ARBA" id="ARBA00022842"/>
    </source>
</evidence>
<keyword evidence="10" id="KW-0460">Magnesium</keyword>
<dbReference type="PANTHER" id="PTHR11525">
    <property type="entry name" value="FARNESYL-PYROPHOSPHATE SYNTHETASE"/>
    <property type="match status" value="1"/>
</dbReference>
<evidence type="ECO:0000256" key="16">
    <source>
        <dbReference type="RuleBase" id="RU004466"/>
    </source>
</evidence>
<evidence type="ECO:0000256" key="3">
    <source>
        <dbReference type="ARBA" id="ARBA00005035"/>
    </source>
</evidence>
<evidence type="ECO:0000256" key="4">
    <source>
        <dbReference type="ARBA" id="ARBA00006706"/>
    </source>
</evidence>
<dbReference type="Pfam" id="PF00348">
    <property type="entry name" value="polyprenyl_synt"/>
    <property type="match status" value="1"/>
</dbReference>
<keyword evidence="17" id="KW-0812">Transmembrane</keyword>
<evidence type="ECO:0000313" key="18">
    <source>
        <dbReference type="EMBL" id="TBU27659.1"/>
    </source>
</evidence>